<dbReference type="RefSeq" id="XP_062748175.1">
    <property type="nucleotide sequence ID" value="XM_062885225.1"/>
</dbReference>
<gene>
    <name evidence="1" type="ORF">QC762_108125</name>
</gene>
<comment type="caution">
    <text evidence="1">The sequence shown here is derived from an EMBL/GenBank/DDBJ whole genome shotgun (WGS) entry which is preliminary data.</text>
</comment>
<proteinExistence type="predicted"/>
<dbReference type="GeneID" id="87905132"/>
<organism evidence="1 2">
    <name type="scientific">Podospora pseudocomata</name>
    <dbReference type="NCBI Taxonomy" id="2093779"/>
    <lineage>
        <taxon>Eukaryota</taxon>
        <taxon>Fungi</taxon>
        <taxon>Dikarya</taxon>
        <taxon>Ascomycota</taxon>
        <taxon>Pezizomycotina</taxon>
        <taxon>Sordariomycetes</taxon>
        <taxon>Sordariomycetidae</taxon>
        <taxon>Sordariales</taxon>
        <taxon>Podosporaceae</taxon>
        <taxon>Podospora</taxon>
    </lineage>
</organism>
<evidence type="ECO:0000313" key="1">
    <source>
        <dbReference type="EMBL" id="KAK4659204.1"/>
    </source>
</evidence>
<keyword evidence="2" id="KW-1185">Reference proteome</keyword>
<dbReference type="EMBL" id="JAFFHA010000001">
    <property type="protein sequence ID" value="KAK4659204.1"/>
    <property type="molecule type" value="Genomic_DNA"/>
</dbReference>
<evidence type="ECO:0000313" key="2">
    <source>
        <dbReference type="Proteomes" id="UP001323405"/>
    </source>
</evidence>
<protein>
    <submittedName>
        <fullName evidence="1">Uncharacterized protein</fullName>
    </submittedName>
</protein>
<accession>A0ABR0GU55</accession>
<dbReference type="Proteomes" id="UP001323405">
    <property type="component" value="Unassembled WGS sequence"/>
</dbReference>
<sequence length="159" mass="17720">MEFFLLLPCWAARNTPTYLCSVFLHGPLDGRSITRELTDTSNILPSSGGCQRLEHGPGQCRYLVEDKPDLLLCRAMFINASLHNFPSELYPLAHRQPRQTSLPDNCKSPQRLAQGIIITQAANKARMHHKASIPALNSSFANDISLYNPTPVKTAHPRT</sequence>
<reference evidence="1 2" key="1">
    <citation type="journal article" date="2023" name="bioRxiv">
        <title>High-quality genome assemblies of four members of thePodospora anserinaspecies complex.</title>
        <authorList>
            <person name="Ament-Velasquez S.L."/>
            <person name="Vogan A.A."/>
            <person name="Wallerman O."/>
            <person name="Hartmann F."/>
            <person name="Gautier V."/>
            <person name="Silar P."/>
            <person name="Giraud T."/>
            <person name="Johannesson H."/>
        </authorList>
    </citation>
    <scope>NUCLEOTIDE SEQUENCE [LARGE SCALE GENOMIC DNA]</scope>
    <source>
        <strain evidence="1 2">CBS 415.72m</strain>
    </source>
</reference>
<name>A0ABR0GU55_9PEZI</name>